<proteinExistence type="predicted"/>
<dbReference type="SMART" id="SM00052">
    <property type="entry name" value="EAL"/>
    <property type="match status" value="1"/>
</dbReference>
<dbReference type="PANTHER" id="PTHR33121:SF71">
    <property type="entry name" value="OXYGEN SENSOR PROTEIN DOSP"/>
    <property type="match status" value="1"/>
</dbReference>
<name>A0A1H3IGC1_9FIRM</name>
<dbReference type="InterPro" id="IPR035919">
    <property type="entry name" value="EAL_sf"/>
</dbReference>
<dbReference type="PROSITE" id="PS50883">
    <property type="entry name" value="EAL"/>
    <property type="match status" value="1"/>
</dbReference>
<evidence type="ECO:0000256" key="1">
    <source>
        <dbReference type="SAM" id="Phobius"/>
    </source>
</evidence>
<dbReference type="CDD" id="cd01948">
    <property type="entry name" value="EAL"/>
    <property type="match status" value="1"/>
</dbReference>
<organism evidence="3 4">
    <name type="scientific">Lachnobacterium bovis DSM 14045</name>
    <dbReference type="NCBI Taxonomy" id="1122142"/>
    <lineage>
        <taxon>Bacteria</taxon>
        <taxon>Bacillati</taxon>
        <taxon>Bacillota</taxon>
        <taxon>Clostridia</taxon>
        <taxon>Lachnospirales</taxon>
        <taxon>Lachnospiraceae</taxon>
        <taxon>Lachnobacterium</taxon>
    </lineage>
</organism>
<feature type="transmembrane region" description="Helical" evidence="1">
    <location>
        <begin position="40"/>
        <end position="58"/>
    </location>
</feature>
<feature type="transmembrane region" description="Helical" evidence="1">
    <location>
        <begin position="70"/>
        <end position="90"/>
    </location>
</feature>
<dbReference type="SUPFAM" id="SSF141868">
    <property type="entry name" value="EAL domain-like"/>
    <property type="match status" value="1"/>
</dbReference>
<reference evidence="3 4" key="1">
    <citation type="submission" date="2016-10" db="EMBL/GenBank/DDBJ databases">
        <authorList>
            <person name="de Groot N.N."/>
        </authorList>
    </citation>
    <scope>NUCLEOTIDE SEQUENCE [LARGE SCALE GENOMIC DNA]</scope>
    <source>
        <strain evidence="3 4">DSM 14045</strain>
    </source>
</reference>
<dbReference type="EMBL" id="FNPG01000012">
    <property type="protein sequence ID" value="SDY26846.1"/>
    <property type="molecule type" value="Genomic_DNA"/>
</dbReference>
<dbReference type="InterPro" id="IPR001633">
    <property type="entry name" value="EAL_dom"/>
</dbReference>
<feature type="transmembrane region" description="Helical" evidence="1">
    <location>
        <begin position="146"/>
        <end position="169"/>
    </location>
</feature>
<feature type="transmembrane region" description="Helical" evidence="1">
    <location>
        <begin position="199"/>
        <end position="218"/>
    </location>
</feature>
<dbReference type="SUPFAM" id="SSF55073">
    <property type="entry name" value="Nucleotide cyclase"/>
    <property type="match status" value="1"/>
</dbReference>
<protein>
    <submittedName>
        <fullName evidence="3">EAL domain, c-di-GMP-specific phosphodiesterase class I (Or its enzymatically inactive variant)</fullName>
    </submittedName>
</protein>
<dbReference type="OrthoDB" id="9805474at2"/>
<sequence length="647" mass="74872">MIDWLSTYNYDYAIASIPIQLIIIVFYFSHKNLPIRKTRVFFAVLFSNLVMTCADIISCEMNVLHKEISLPFLYGINILYFIMFFVRNWALYEYTAEECKIRKISPGFMFYLMTIPLIITILVTLSTPFTHWLFYFNSTGYHNSVIYSILYTTSWFYRITSIFVILVTVKRNQMSTSISLIAVNSVLMIGLVLRKSFASTLIMSYFSVISLLIIYLASQNPDLFRVRKIDLFSDEAFSKIIPDLIRKKRPFECLCICIQNFATVNTLYNSYNVNLVLGQVGKWLLRQFPHCTIFYFREGQFIILNAHNKYALQDRIDIITDRFSKPWKYKDFEISFTITFAYMPKELTMDSVSTAFECLELGMSECSLPFKTPNSVVIINESYLEKVHRTEQVARAIGKAIKNRSLMIYLQPLYSSKEQRVTAAEALARLHDDELGFIPPNEFIAIAENNGQIIELGRQIFDETCKFISEHDLDAMGIDFINVNLSPTQCMNENLADDLLATIYKYNIPTSRINLEITESSIDDIGTIRKQMERLSNMGLRFSMDDFGSGTSNVSRLVELPFTIVKLDMALVWSYFRGTSKILKSQIEMFLNEQMKIVAEGVEDEHMANELVSLGCEYAQGYYYSKPLPINEFIEYMNSNSHVNKTK</sequence>
<dbReference type="InterPro" id="IPR029787">
    <property type="entry name" value="Nucleotide_cyclase"/>
</dbReference>
<dbReference type="STRING" id="1122142.SAMN02910414_01149"/>
<dbReference type="AlphaFoldDB" id="A0A1H3IGC1"/>
<accession>A0A1H3IGC1</accession>
<dbReference type="InterPro" id="IPR050706">
    <property type="entry name" value="Cyclic-di-GMP_PDE-like"/>
</dbReference>
<feature type="transmembrane region" description="Helical" evidence="1">
    <location>
        <begin position="12"/>
        <end position="28"/>
    </location>
</feature>
<gene>
    <name evidence="3" type="ORF">SAMN02910414_01149</name>
</gene>
<dbReference type="Proteomes" id="UP000183918">
    <property type="component" value="Unassembled WGS sequence"/>
</dbReference>
<keyword evidence="1" id="KW-1133">Transmembrane helix</keyword>
<dbReference type="RefSeq" id="WP_074716973.1">
    <property type="nucleotide sequence ID" value="NZ_FNPG01000012.1"/>
</dbReference>
<keyword evidence="1" id="KW-0472">Membrane</keyword>
<keyword evidence="4" id="KW-1185">Reference proteome</keyword>
<keyword evidence="1" id="KW-0812">Transmembrane</keyword>
<dbReference type="Pfam" id="PF00563">
    <property type="entry name" value="EAL"/>
    <property type="match status" value="1"/>
</dbReference>
<evidence type="ECO:0000313" key="4">
    <source>
        <dbReference type="Proteomes" id="UP000183918"/>
    </source>
</evidence>
<evidence type="ECO:0000259" key="2">
    <source>
        <dbReference type="PROSITE" id="PS50883"/>
    </source>
</evidence>
<dbReference type="GO" id="GO:0071111">
    <property type="term" value="F:cyclic-guanylate-specific phosphodiesterase activity"/>
    <property type="evidence" value="ECO:0007669"/>
    <property type="project" value="InterPro"/>
</dbReference>
<dbReference type="PANTHER" id="PTHR33121">
    <property type="entry name" value="CYCLIC DI-GMP PHOSPHODIESTERASE PDEF"/>
    <property type="match status" value="1"/>
</dbReference>
<dbReference type="Gene3D" id="3.20.20.450">
    <property type="entry name" value="EAL domain"/>
    <property type="match status" value="1"/>
</dbReference>
<evidence type="ECO:0000313" key="3">
    <source>
        <dbReference type="EMBL" id="SDY26846.1"/>
    </source>
</evidence>
<feature type="domain" description="EAL" evidence="2">
    <location>
        <begin position="390"/>
        <end position="641"/>
    </location>
</feature>
<feature type="transmembrane region" description="Helical" evidence="1">
    <location>
        <begin position="110"/>
        <end position="134"/>
    </location>
</feature>